<proteinExistence type="predicted"/>
<organism evidence="2 3">
    <name type="scientific">Pseudoalteromonas denitrificans DSM 6059</name>
    <dbReference type="NCBI Taxonomy" id="1123010"/>
    <lineage>
        <taxon>Bacteria</taxon>
        <taxon>Pseudomonadati</taxon>
        <taxon>Pseudomonadota</taxon>
        <taxon>Gammaproteobacteria</taxon>
        <taxon>Alteromonadales</taxon>
        <taxon>Pseudoalteromonadaceae</taxon>
        <taxon>Pseudoalteromonas</taxon>
    </lineage>
</organism>
<sequence length="126" mass="14418">MSKISSLFLLSLIMFLISCTQGHIVYTTPDGKQKKACETEYTWAPSIDKYAVEYILSYCTKRAIAKGYMVQDKSLVDKKLTIVPPPFNKKWTHKLAKDMHKAGKINNKEYGYLIAYLDLGHNKAHK</sequence>
<reference evidence="2 3" key="1">
    <citation type="submission" date="2016-10" db="EMBL/GenBank/DDBJ databases">
        <authorList>
            <person name="de Groot N.N."/>
        </authorList>
    </citation>
    <scope>NUCLEOTIDE SEQUENCE [LARGE SCALE GENOMIC DNA]</scope>
    <source>
        <strain evidence="2 3">DSM 6059</strain>
    </source>
</reference>
<evidence type="ECO:0000256" key="1">
    <source>
        <dbReference type="SAM" id="SignalP"/>
    </source>
</evidence>
<dbReference type="AlphaFoldDB" id="A0A1I1GXH3"/>
<protein>
    <recommendedName>
        <fullName evidence="4">Lipoprotein</fullName>
    </recommendedName>
</protein>
<evidence type="ECO:0008006" key="4">
    <source>
        <dbReference type="Google" id="ProtNLM"/>
    </source>
</evidence>
<dbReference type="Proteomes" id="UP000198862">
    <property type="component" value="Unassembled WGS sequence"/>
</dbReference>
<dbReference type="PROSITE" id="PS51257">
    <property type="entry name" value="PROKAR_LIPOPROTEIN"/>
    <property type="match status" value="1"/>
</dbReference>
<accession>A0A1I1GXH3</accession>
<dbReference type="STRING" id="1123010.SAMN02745724_01073"/>
<keyword evidence="1" id="KW-0732">Signal</keyword>
<feature type="signal peptide" evidence="1">
    <location>
        <begin position="1"/>
        <end position="22"/>
    </location>
</feature>
<evidence type="ECO:0000313" key="3">
    <source>
        <dbReference type="Proteomes" id="UP000198862"/>
    </source>
</evidence>
<evidence type="ECO:0000313" key="2">
    <source>
        <dbReference type="EMBL" id="SFC16549.1"/>
    </source>
</evidence>
<dbReference type="RefSeq" id="WP_091981139.1">
    <property type="nucleotide sequence ID" value="NZ_FOLO01000005.1"/>
</dbReference>
<name>A0A1I1GXH3_9GAMM</name>
<dbReference type="EMBL" id="FOLO01000005">
    <property type="protein sequence ID" value="SFC16549.1"/>
    <property type="molecule type" value="Genomic_DNA"/>
</dbReference>
<feature type="chain" id="PRO_5011755742" description="Lipoprotein" evidence="1">
    <location>
        <begin position="23"/>
        <end position="126"/>
    </location>
</feature>
<dbReference type="OrthoDB" id="6227696at2"/>
<gene>
    <name evidence="2" type="ORF">SAMN02745724_01073</name>
</gene>
<keyword evidence="3" id="KW-1185">Reference proteome</keyword>